<evidence type="ECO:0000256" key="2">
    <source>
        <dbReference type="ARBA" id="ARBA00022741"/>
    </source>
</evidence>
<evidence type="ECO:0000313" key="7">
    <source>
        <dbReference type="Proteomes" id="UP000838756"/>
    </source>
</evidence>
<organism evidence="6 7">
    <name type="scientific">Pararge aegeria aegeria</name>
    <dbReference type="NCBI Taxonomy" id="348720"/>
    <lineage>
        <taxon>Eukaryota</taxon>
        <taxon>Metazoa</taxon>
        <taxon>Ecdysozoa</taxon>
        <taxon>Arthropoda</taxon>
        <taxon>Hexapoda</taxon>
        <taxon>Insecta</taxon>
        <taxon>Pterygota</taxon>
        <taxon>Neoptera</taxon>
        <taxon>Endopterygota</taxon>
        <taxon>Lepidoptera</taxon>
        <taxon>Glossata</taxon>
        <taxon>Ditrysia</taxon>
        <taxon>Papilionoidea</taxon>
        <taxon>Nymphalidae</taxon>
        <taxon>Satyrinae</taxon>
        <taxon>Satyrini</taxon>
        <taxon>Parargina</taxon>
        <taxon>Pararge</taxon>
    </lineage>
</organism>
<keyword evidence="7" id="KW-1185">Reference proteome</keyword>
<gene>
    <name evidence="6" type="primary">jg8670</name>
    <name evidence="6" type="ORF">PAEG_LOCUS26995</name>
</gene>
<dbReference type="InterPro" id="IPR051162">
    <property type="entry name" value="T4SS_component"/>
</dbReference>
<dbReference type="InterPro" id="IPR027417">
    <property type="entry name" value="P-loop_NTPase"/>
</dbReference>
<sequence>MLSRFAKHQKSEDINQQLYNAIYKKVTKKTHNHGNLKKGDGTIAKCIELFNKGADPNVLIELEKSLRKQEEYYKYYIDNFLPALKTKVIESEELMKSSVLNNEEKSSQRSPTRRGKILEIILEITGITNKSSDKDHSSSTIQNQKSLRSNQANRQNNTMELFNKKSLSGEVEIPKNSGINPLEKDSLAKGVSGKGTPGKYNTLRNSGYYGASAHPTSKQSQARKEIAQSQLNSQSDLSIDSKDLKNEKPNITVNAVEVPSGANTSKLSSSSDLDSGINSSSLASSSRRNSLTSVTSISSEESVHLKLNPAEKDNSLQLEDEGKTKLAHPNKTRPKGPSGRISPSKHYKKTEEGPHCVISVTGSKVKDTMQSNNYENNSKNKNLHVALVTSSALLAIGCIVAGAMTSGLVGAGLFVVAAVFATAAAAELCSNFLSSKLTSISVSPLVDNKELTRIKNRHKLFLQKNHQELQKITDLIQKDLEPFGAKKLGLRSSEGKIYSQMMEFLHYIITLTHKDYPICERDLSQHVKNLKVAFGFNKFQTSFEGQQKFGSIFCIKEYREIPLENIDRCLQLDSELIITEIIIFTSNNKAVKEFKKQINILQISEDNTLLQNSGINEIIELEKISAMDFCQQKIIVTIFADDKNRLAKNISDLSSVMSLIGLMMFRTDLHMENHFWAQLPGNFAFVTQPKNILEKYACSFAMLHDFTSGTLKGGRWKEAVTVFFSKKGSPYFFNFHGKKNNGHTTILGAPNSGRTSLINFLLSESRKFNPRIVILDNTGKSIIFTKAVSGQYYIIDPKYKDKSLKFNPLNIEDSASNRNMLVELIKRMVADASLVDVEEKTKKIVDSIFAIPRESRSISQISEVLLLLGGKISKWCGEGEFAYLFQDGDESDIDWGTKTISLNTANLTKQKECMSVILYYFLYSFEAKCDGSPAILVLDEAWEISNIFPTEGEFDDWMQRMTKLNVVVILSTENLNLAFASKFTQYLDKHVDTRILMPNINANRLYMKAFSLSKEELNVILQTPTQEGLFLIKQYKGLVTLNLDLKNMKEIHVLSANKETIKYMYEAIKEKGEKVRYADCPPLVESNTTLEAGGKKALEGFLAIFTFGTKGSFKVDEKLYQYITVRQVKDQGIDGYFNPKIQVCDYEGKDNCYILPSGTSCRQIYGTQDTGGGVSAAVFIDWEGDKTSVNAKIADSLEWEWADNVTDEEKTKFAKSPKICACSQKGACMGSSAWFSRVLQGENIFRPGDMENVCDTCSSWNKGKQKIKCAPVPLAPGPPPFCEQLAMSPPQVRIVPITNEENDYFHPRVGVIIGELKERRELPFPRGFSNSENTPIYPFTIKDTIHYLKTYRKKGQLCAEYYGTEEEESERKLQFPARCFPAPPAPKIEEVSIPKPNEGKGENTLKVKMKMSENVCTYDARGTHSNGICTFYVNKNSPTYVGHLPLKVVKPAIVAKTTDSSNSKSDIDSVIEGILKNNSQFEVLEKYGYVPDIETECKELQNGKCKLDGSGYPKVEIKYKENSKSKMLCLSGWQPEPEEFVLKKESKLISLKSMGARYNKYNTVYSKESDQLYYFPCNETIEVLAKPQDALNEIIFNKKGYISIPAENKSRDNCMEKKDKEVDTKQNCDKCKIVYELTDGKYEEKNCNHGDDGCLCFDGVCSRSTQYVDKNDKLFYLRYEEVDCKDKDGKTVKNEKGEIQKCTQLKNQPIKANRTEVFYADKLCRFDLEGLKKRLREIIIAQLKHKKQIIENRDQKLYELGDGSTDDLSMYDYVEIEAWGGGEAGHIDGKAQSTVSRLGMPGDYIKAKLRVNPSYPYIKVKVTEGGGGQENDKSNKDGGPTLIKMCRDSSETICKDLITVAGGGTYRTYGGKNYKDTIIHEQSLKLKEEIKKGDKLNSSKDNKIAYIENGEIGYKDVTKCSKNYVNKTYGAGGCINESSKSYSKGAPGYVKIKPIFEEINEKRVKKIDDAIEKMIQNPDDITGIDDSLINKLDKKIIDTIKEEIRKELLGL</sequence>
<evidence type="ECO:0000313" key="6">
    <source>
        <dbReference type="EMBL" id="CAH2268664.1"/>
    </source>
</evidence>
<proteinExistence type="inferred from homology"/>
<evidence type="ECO:0000256" key="1">
    <source>
        <dbReference type="ARBA" id="ARBA00006512"/>
    </source>
</evidence>
<feature type="compositionally biased region" description="Polar residues" evidence="4">
    <location>
        <begin position="138"/>
        <end position="156"/>
    </location>
</feature>
<feature type="domain" description="CagE TrbE VirB component of type IV transporter system central" evidence="5">
    <location>
        <begin position="487"/>
        <end position="686"/>
    </location>
</feature>
<comment type="caution">
    <text evidence="6">The sequence shown here is derived from an EMBL/GenBank/DDBJ whole genome shotgun (WGS) entry which is preliminary data.</text>
</comment>
<dbReference type="InterPro" id="IPR018145">
    <property type="entry name" value="CagE_TrbE_VirB_cntrl_dom"/>
</dbReference>
<evidence type="ECO:0000256" key="4">
    <source>
        <dbReference type="SAM" id="MobiDB-lite"/>
    </source>
</evidence>
<dbReference type="GO" id="GO:0005524">
    <property type="term" value="F:ATP binding"/>
    <property type="evidence" value="ECO:0007669"/>
    <property type="project" value="UniProtKB-KW"/>
</dbReference>
<keyword evidence="3" id="KW-0067">ATP-binding</keyword>
<comment type="similarity">
    <text evidence="1">Belongs to the TrbE/VirB4 family.</text>
</comment>
<feature type="compositionally biased region" description="Basic and acidic residues" evidence="4">
    <location>
        <begin position="239"/>
        <end position="248"/>
    </location>
</feature>
<dbReference type="SUPFAM" id="SSF52540">
    <property type="entry name" value="P-loop containing nucleoside triphosphate hydrolases"/>
    <property type="match status" value="1"/>
</dbReference>
<name>A0A8S4SQX1_9NEOP</name>
<protein>
    <submittedName>
        <fullName evidence="6">Jg8670 protein</fullName>
    </submittedName>
</protein>
<keyword evidence="2" id="KW-0547">Nucleotide-binding</keyword>
<dbReference type="PANTHER" id="PTHR30121">
    <property type="entry name" value="UNCHARACTERIZED PROTEIN YJGR-RELATED"/>
    <property type="match status" value="1"/>
</dbReference>
<reference evidence="6" key="1">
    <citation type="submission" date="2022-03" db="EMBL/GenBank/DDBJ databases">
        <authorList>
            <person name="Lindestad O."/>
        </authorList>
    </citation>
    <scope>NUCLEOTIDE SEQUENCE</scope>
</reference>
<dbReference type="Gene3D" id="3.40.50.300">
    <property type="entry name" value="P-loop containing nucleotide triphosphate hydrolases"/>
    <property type="match status" value="1"/>
</dbReference>
<feature type="compositionally biased region" description="Low complexity" evidence="4">
    <location>
        <begin position="265"/>
        <end position="300"/>
    </location>
</feature>
<feature type="region of interest" description="Disordered" evidence="4">
    <location>
        <begin position="172"/>
        <end position="351"/>
    </location>
</feature>
<feature type="region of interest" description="Disordered" evidence="4">
    <location>
        <begin position="129"/>
        <end position="156"/>
    </location>
</feature>
<dbReference type="PANTHER" id="PTHR30121:SF12">
    <property type="entry name" value="TYPE IV SECRETION SYSTEM PROTEIN CAGE"/>
    <property type="match status" value="1"/>
</dbReference>
<dbReference type="Pfam" id="PF03135">
    <property type="entry name" value="CagE_TrbE_VirB"/>
    <property type="match status" value="1"/>
</dbReference>
<evidence type="ECO:0000256" key="3">
    <source>
        <dbReference type="ARBA" id="ARBA00022840"/>
    </source>
</evidence>
<evidence type="ECO:0000259" key="5">
    <source>
        <dbReference type="Pfam" id="PF03135"/>
    </source>
</evidence>
<dbReference type="Proteomes" id="UP000838756">
    <property type="component" value="Unassembled WGS sequence"/>
</dbReference>
<dbReference type="EMBL" id="CAKXAJ010026455">
    <property type="protein sequence ID" value="CAH2268664.1"/>
    <property type="molecule type" value="Genomic_DNA"/>
</dbReference>
<feature type="compositionally biased region" description="Basic residues" evidence="4">
    <location>
        <begin position="325"/>
        <end position="334"/>
    </location>
</feature>
<dbReference type="OrthoDB" id="8299894at2759"/>
<accession>A0A8S4SQX1</accession>
<feature type="compositionally biased region" description="Polar residues" evidence="4">
    <location>
        <begin position="227"/>
        <end position="238"/>
    </location>
</feature>
<feature type="compositionally biased region" description="Basic and acidic residues" evidence="4">
    <location>
        <begin position="301"/>
        <end position="324"/>
    </location>
</feature>